<accession>B7K1A2</accession>
<dbReference type="eggNOG" id="COG0631">
    <property type="taxonomic scope" value="Bacteria"/>
</dbReference>
<dbReference type="InterPro" id="IPR036457">
    <property type="entry name" value="PPM-type-like_dom_sf"/>
</dbReference>
<dbReference type="PANTHER" id="PTHR13832">
    <property type="entry name" value="PROTEIN PHOSPHATASE 2C"/>
    <property type="match status" value="1"/>
</dbReference>
<reference evidence="3" key="1">
    <citation type="journal article" date="2011" name="MBio">
        <title>Novel metabolic attributes of the genus Cyanothece, comprising a group of unicellular nitrogen-fixing Cyanobacteria.</title>
        <authorList>
            <person name="Bandyopadhyay A."/>
            <person name="Elvitigala T."/>
            <person name="Welsh E."/>
            <person name="Stockel J."/>
            <person name="Liberton M."/>
            <person name="Min H."/>
            <person name="Sherman L.A."/>
            <person name="Pakrasi H.B."/>
        </authorList>
    </citation>
    <scope>NUCLEOTIDE SEQUENCE [LARGE SCALE GENOMIC DNA]</scope>
    <source>
        <strain evidence="3">PCC 8801</strain>
    </source>
</reference>
<dbReference type="HOGENOM" id="CLU_025251_0_0_3"/>
<dbReference type="Pfam" id="PF13672">
    <property type="entry name" value="PP2C_2"/>
    <property type="match status" value="1"/>
</dbReference>
<dbReference type="NCBIfam" id="NF011149">
    <property type="entry name" value="PRK14559.1"/>
    <property type="match status" value="1"/>
</dbReference>
<dbReference type="PROSITE" id="PS51746">
    <property type="entry name" value="PPM_2"/>
    <property type="match status" value="1"/>
</dbReference>
<dbReference type="Proteomes" id="UP000008204">
    <property type="component" value="Chromosome"/>
</dbReference>
<gene>
    <name evidence="2" type="ordered locus">PCC8801_2278</name>
</gene>
<organism evidence="2 3">
    <name type="scientific">Rippkaea orientalis (strain PCC 8801 / RF-1)</name>
    <name type="common">Cyanothece sp. (strain PCC 8801)</name>
    <dbReference type="NCBI Taxonomy" id="41431"/>
    <lineage>
        <taxon>Bacteria</taxon>
        <taxon>Bacillati</taxon>
        <taxon>Cyanobacteriota</taxon>
        <taxon>Cyanophyceae</taxon>
        <taxon>Oscillatoriophycideae</taxon>
        <taxon>Chroococcales</taxon>
        <taxon>Aphanothecaceae</taxon>
        <taxon>Rippkaea</taxon>
        <taxon>Rippkaea orientalis</taxon>
    </lineage>
</organism>
<dbReference type="GO" id="GO:0004722">
    <property type="term" value="F:protein serine/threonine phosphatase activity"/>
    <property type="evidence" value="ECO:0007669"/>
    <property type="project" value="InterPro"/>
</dbReference>
<dbReference type="InterPro" id="IPR015655">
    <property type="entry name" value="PP2C"/>
</dbReference>
<dbReference type="RefSeq" id="WP_012595565.1">
    <property type="nucleotide sequence ID" value="NC_011726.1"/>
</dbReference>
<dbReference type="EMBL" id="CP001287">
    <property type="protein sequence ID" value="ACK66297.1"/>
    <property type="molecule type" value="Genomic_DNA"/>
</dbReference>
<dbReference type="SMART" id="SM00331">
    <property type="entry name" value="PP2C_SIG"/>
    <property type="match status" value="1"/>
</dbReference>
<dbReference type="OrthoDB" id="495860at2"/>
<dbReference type="CDD" id="cd00143">
    <property type="entry name" value="PP2Cc"/>
    <property type="match status" value="1"/>
</dbReference>
<evidence type="ECO:0000313" key="3">
    <source>
        <dbReference type="Proteomes" id="UP000008204"/>
    </source>
</evidence>
<name>B7K1A2_RIPO1</name>
<dbReference type="KEGG" id="cyp:PCC8801_2278"/>
<keyword evidence="3" id="KW-1185">Reference proteome</keyword>
<dbReference type="STRING" id="41431.PCC8801_2278"/>
<dbReference type="InterPro" id="IPR025874">
    <property type="entry name" value="DZR"/>
</dbReference>
<dbReference type="SMART" id="SM00332">
    <property type="entry name" value="PP2Cc"/>
    <property type="match status" value="1"/>
</dbReference>
<sequence>MLICPQCHAENPNNSEMCQHCGTSLTHQSCPQCHREAPLDVASCPGCGALIGTTWQVIIAQILSNSEKESSSQATQDIEENLTPECVTLYGDYLDPGQRYRLLARNEETSLYAINNAPFRQCYQGQVLDCQPLQKSVLEVLFADSSQLFAETLDLMASSPEELPLSPWQQMGIPNLASPYFTLKDFSPTIPKVHDAWLEEDREVILLPNRSEWQKLSDLLIHQPLPTLQRIYWLNEILTLWKALSAVHCCQSLLIDHNLRVDEDQSLGLQQLYQDSPENPPSLQDLGKLWQQWLTQSQYCFPEGLIGLVDQLATGKLDNLAQLRLELQDLAEAQQNEPEAEPKAKADAVLEFSETFPEFEEFQGEPIEDSLEDSLLHSEPLDNTGELATDVLPMEVLSVSECGMTDRGRVRPHNEDYFQMKSQIQTEYNNHGKKVCHRGLYIVCDGMGGHAAGEVASKMAVESLKQFFAQHWKDQFPNHETLLKGILLANQTLYQVNQDNSTAGSGRMGTTLVMALVENTKVAIAHVGDSRAYRITRQGGLEQLTVDHEVGQKAIQHGVEPEIAYARPDAYQLTQALGPHDNSCIQPDIRFLDVQEDTLFLLCSDGLSDHDLVENHWETYLSPLLSSKNNIDPGLNKLMTFANRHNGHDNITGILLRIKVQPQISLENW</sequence>
<evidence type="ECO:0000259" key="1">
    <source>
        <dbReference type="PROSITE" id="PS51746"/>
    </source>
</evidence>
<feature type="domain" description="PPM-type phosphatase" evidence="1">
    <location>
        <begin position="398"/>
        <end position="658"/>
    </location>
</feature>
<dbReference type="SUPFAM" id="SSF81606">
    <property type="entry name" value="PP2C-like"/>
    <property type="match status" value="1"/>
</dbReference>
<dbReference type="Pfam" id="PF12773">
    <property type="entry name" value="DZR"/>
    <property type="match status" value="1"/>
</dbReference>
<dbReference type="AlphaFoldDB" id="B7K1A2"/>
<dbReference type="PANTHER" id="PTHR13832:SF827">
    <property type="entry name" value="PROTEIN PHOSPHATASE 1L"/>
    <property type="match status" value="1"/>
</dbReference>
<proteinExistence type="predicted"/>
<dbReference type="Gene3D" id="3.60.40.10">
    <property type="entry name" value="PPM-type phosphatase domain"/>
    <property type="match status" value="1"/>
</dbReference>
<dbReference type="InterPro" id="IPR001932">
    <property type="entry name" value="PPM-type_phosphatase-like_dom"/>
</dbReference>
<evidence type="ECO:0000313" key="2">
    <source>
        <dbReference type="EMBL" id="ACK66297.1"/>
    </source>
</evidence>
<protein>
    <submittedName>
        <fullName evidence="2">Protein serine/threonine phosphatase</fullName>
    </submittedName>
</protein>